<dbReference type="RefSeq" id="WP_087432525.1">
    <property type="nucleotide sequence ID" value="NZ_JAMDLV010000055.1"/>
</dbReference>
<proteinExistence type="predicted"/>
<sequence>MLQRQRPGEKTVFQEIAPYEAAIDLQTDMALVYGIDDTMEERIRSWTDEGYRVGLMTGTAWGEYQPYLTGKIDGKPHWDEAQTRANGTRLIHETDDVPYMVPTVSFSDFVAGRLKKAVDAGVEAFYMEEPEFWVEAGYSPAFQREWELFYNEPWMPPHQSPDAQYRASKLKAELYKKALERICSSLKSYAKHTYGRQIRFFVPTHSLINYCQWRIVSPESKLMDVSGIDGYIAQVWTGTSRVPNVYAGVRKERTFETAYLEYGVMQELVRGSDRRMWLLHDPIEDHPGRTWDDYRMNYKKTVVASLLHPHIDHYEVTPWPHRIYMGEYLGSDRSKKVPLPEDYGTTLLTVIDALHHMPLGGTVSAPVGPLLNTRGNAAGGTQLEESSQPRMGVLVADSCMYQRLDLALDWNNIKEDERFASEMEHITWDAFFGLALPLLKHGAPVRPVQLDNIRRIPHYLSSYDILLLSYEFMKPEHMDVHYALAQWVQAGGVLLYVGDGSDPYHGVREWWNEGARVYANPAHHLFETLGVSSEAPPDNEARITQVGKGAFACLHEHPAAFAASEAGADRLREAVLAALQSVHGAEARWDRSHALIAYRGPYVAAALLDESVSNEPVRLEGPFVDLFDGRLAVRAHVVIQPGDQALLVDLNHAYAAMNERPVLVAAAGRVTELPAADSSGNEGACSMCSYSIRGPEGVRAMLRFAAAGAPGRVTVEREGKPYPHEWEWEAASSTFAVSFLHPAGGVRLTMEMG</sequence>
<evidence type="ECO:0000313" key="2">
    <source>
        <dbReference type="Proteomes" id="UP001207626"/>
    </source>
</evidence>
<evidence type="ECO:0000313" key="1">
    <source>
        <dbReference type="EMBL" id="MCY9521737.1"/>
    </source>
</evidence>
<keyword evidence="2" id="KW-1185">Reference proteome</keyword>
<evidence type="ECO:0008006" key="3">
    <source>
        <dbReference type="Google" id="ProtNLM"/>
    </source>
</evidence>
<reference evidence="1 2" key="1">
    <citation type="submission" date="2022-05" db="EMBL/GenBank/DDBJ databases">
        <title>Genome Sequencing of Bee-Associated Microbes.</title>
        <authorList>
            <person name="Dunlap C."/>
        </authorList>
    </citation>
    <scope>NUCLEOTIDE SEQUENCE [LARGE SCALE GENOMIC DNA]</scope>
    <source>
        <strain evidence="1 2">NRRL NRS-1438</strain>
    </source>
</reference>
<dbReference type="EMBL" id="JAMDLW010000026">
    <property type="protein sequence ID" value="MCY9521737.1"/>
    <property type="molecule type" value="Genomic_DNA"/>
</dbReference>
<accession>A0ABT4DWK0</accession>
<name>A0ABT4DWK0_9BACL</name>
<organism evidence="1 2">
    <name type="scientific">Paenibacillus apiarius</name>
    <dbReference type="NCBI Taxonomy" id="46240"/>
    <lineage>
        <taxon>Bacteria</taxon>
        <taxon>Bacillati</taxon>
        <taxon>Bacillota</taxon>
        <taxon>Bacilli</taxon>
        <taxon>Bacillales</taxon>
        <taxon>Paenibacillaceae</taxon>
        <taxon>Paenibacillus</taxon>
    </lineage>
</organism>
<protein>
    <recommendedName>
        <fullName evidence="3">Beta-galactosidase trimerisation domain-containing protein</fullName>
    </recommendedName>
</protein>
<dbReference type="Proteomes" id="UP001207626">
    <property type="component" value="Unassembled WGS sequence"/>
</dbReference>
<comment type="caution">
    <text evidence="1">The sequence shown here is derived from an EMBL/GenBank/DDBJ whole genome shotgun (WGS) entry which is preliminary data.</text>
</comment>
<gene>
    <name evidence="1" type="ORF">M5X09_19060</name>
</gene>